<name>A0A4U5MG32_STECR</name>
<feature type="region of interest" description="Disordered" evidence="1">
    <location>
        <begin position="29"/>
        <end position="59"/>
    </location>
</feature>
<protein>
    <submittedName>
        <fullName evidence="2">Uncharacterized protein</fullName>
    </submittedName>
</protein>
<reference evidence="2 3" key="2">
    <citation type="journal article" date="2019" name="G3 (Bethesda)">
        <title>Hybrid Assembly of the Genome of the Entomopathogenic Nematode Steinernema carpocapsae Identifies the X-Chromosome.</title>
        <authorList>
            <person name="Serra L."/>
            <person name="Macchietto M."/>
            <person name="Macias-Munoz A."/>
            <person name="McGill C.J."/>
            <person name="Rodriguez I.M."/>
            <person name="Rodriguez B."/>
            <person name="Murad R."/>
            <person name="Mortazavi A."/>
        </authorList>
    </citation>
    <scope>NUCLEOTIDE SEQUENCE [LARGE SCALE GENOMIC DNA]</scope>
    <source>
        <strain evidence="2 3">ALL</strain>
    </source>
</reference>
<organism evidence="2 3">
    <name type="scientific">Steinernema carpocapsae</name>
    <name type="common">Entomopathogenic nematode</name>
    <dbReference type="NCBI Taxonomy" id="34508"/>
    <lineage>
        <taxon>Eukaryota</taxon>
        <taxon>Metazoa</taxon>
        <taxon>Ecdysozoa</taxon>
        <taxon>Nematoda</taxon>
        <taxon>Chromadorea</taxon>
        <taxon>Rhabditida</taxon>
        <taxon>Tylenchina</taxon>
        <taxon>Panagrolaimomorpha</taxon>
        <taxon>Strongyloidoidea</taxon>
        <taxon>Steinernematidae</taxon>
        <taxon>Steinernema</taxon>
    </lineage>
</organism>
<gene>
    <name evidence="2" type="ORF">L596_024213</name>
</gene>
<reference evidence="2 3" key="1">
    <citation type="journal article" date="2015" name="Genome Biol.">
        <title>Comparative genomics of Steinernema reveals deeply conserved gene regulatory networks.</title>
        <authorList>
            <person name="Dillman A.R."/>
            <person name="Macchietto M."/>
            <person name="Porter C.F."/>
            <person name="Rogers A."/>
            <person name="Williams B."/>
            <person name="Antoshechkin I."/>
            <person name="Lee M.M."/>
            <person name="Goodwin Z."/>
            <person name="Lu X."/>
            <person name="Lewis E.E."/>
            <person name="Goodrich-Blair H."/>
            <person name="Stock S.P."/>
            <person name="Adams B.J."/>
            <person name="Sternberg P.W."/>
            <person name="Mortazavi A."/>
        </authorList>
    </citation>
    <scope>NUCLEOTIDE SEQUENCE [LARGE SCALE GENOMIC DNA]</scope>
    <source>
        <strain evidence="2 3">ALL</strain>
    </source>
</reference>
<comment type="caution">
    <text evidence="2">The sequence shown here is derived from an EMBL/GenBank/DDBJ whole genome shotgun (WGS) entry which is preliminary data.</text>
</comment>
<evidence type="ECO:0000313" key="2">
    <source>
        <dbReference type="EMBL" id="TKR68198.1"/>
    </source>
</evidence>
<accession>A0A4U5MG32</accession>
<dbReference type="EMBL" id="AZBU02000008">
    <property type="protein sequence ID" value="TKR68198.1"/>
    <property type="molecule type" value="Genomic_DNA"/>
</dbReference>
<proteinExistence type="predicted"/>
<evidence type="ECO:0000313" key="3">
    <source>
        <dbReference type="Proteomes" id="UP000298663"/>
    </source>
</evidence>
<feature type="compositionally biased region" description="Low complexity" evidence="1">
    <location>
        <begin position="35"/>
        <end position="47"/>
    </location>
</feature>
<sequence>MSTASTTITSTNLSISTQTTVHLRLITIASTKGATTPPTSRLSGPGSPRRRRPRAAWSPTCSCTRPPFVVSGPRSPPRLPSPNLTYSPLLVITLSFCI</sequence>
<keyword evidence="3" id="KW-1185">Reference proteome</keyword>
<dbReference type="AlphaFoldDB" id="A0A4U5MG32"/>
<evidence type="ECO:0000256" key="1">
    <source>
        <dbReference type="SAM" id="MobiDB-lite"/>
    </source>
</evidence>
<dbReference type="Proteomes" id="UP000298663">
    <property type="component" value="Unassembled WGS sequence"/>
</dbReference>